<keyword evidence="2" id="KW-1185">Reference proteome</keyword>
<dbReference type="Pfam" id="PF19135">
    <property type="entry name" value="DUF5818"/>
    <property type="match status" value="1"/>
</dbReference>
<dbReference type="EMBL" id="JACIEU010000021">
    <property type="protein sequence ID" value="MBB4150507.1"/>
    <property type="molecule type" value="Genomic_DNA"/>
</dbReference>
<dbReference type="AlphaFoldDB" id="A0A7W6PYP2"/>
<sequence length="69" mass="7892">MTDRGAPLRLRGIVRFTDRGPLLETEDGPVWRLETADDLHAHRDRTVQIEAWQRGTSLLELLWIGPASE</sequence>
<dbReference type="RefSeq" id="WP_188083856.1">
    <property type="nucleotide sequence ID" value="NZ_JACIEU010000021.1"/>
</dbReference>
<reference evidence="1 2" key="1">
    <citation type="submission" date="2020-08" db="EMBL/GenBank/DDBJ databases">
        <title>Genomic Encyclopedia of Type Strains, Phase IV (KMG-IV): sequencing the most valuable type-strain genomes for metagenomic binning, comparative biology and taxonomic classification.</title>
        <authorList>
            <person name="Goeker M."/>
        </authorList>
    </citation>
    <scope>NUCLEOTIDE SEQUENCE [LARGE SCALE GENOMIC DNA]</scope>
    <source>
        <strain evidence="1 2">DSM 19371</strain>
    </source>
</reference>
<proteinExistence type="predicted"/>
<protein>
    <submittedName>
        <fullName evidence="1">Uncharacterized protein</fullName>
    </submittedName>
</protein>
<comment type="caution">
    <text evidence="1">The sequence shown here is derived from an EMBL/GenBank/DDBJ whole genome shotgun (WGS) entry which is preliminary data.</text>
</comment>
<dbReference type="InterPro" id="IPR043856">
    <property type="entry name" value="DUF5818"/>
</dbReference>
<organism evidence="1 2">
    <name type="scientific">Sphingobium scionense</name>
    <dbReference type="NCBI Taxonomy" id="1404341"/>
    <lineage>
        <taxon>Bacteria</taxon>
        <taxon>Pseudomonadati</taxon>
        <taxon>Pseudomonadota</taxon>
        <taxon>Alphaproteobacteria</taxon>
        <taxon>Sphingomonadales</taxon>
        <taxon>Sphingomonadaceae</taxon>
        <taxon>Sphingobium</taxon>
    </lineage>
</organism>
<evidence type="ECO:0000313" key="1">
    <source>
        <dbReference type="EMBL" id="MBB4150507.1"/>
    </source>
</evidence>
<gene>
    <name evidence="1" type="ORF">GGQ90_004312</name>
</gene>
<accession>A0A7W6PYP2</accession>
<evidence type="ECO:0000313" key="2">
    <source>
        <dbReference type="Proteomes" id="UP000590524"/>
    </source>
</evidence>
<dbReference type="Proteomes" id="UP000590524">
    <property type="component" value="Unassembled WGS sequence"/>
</dbReference>
<name>A0A7W6PYP2_9SPHN</name>